<dbReference type="Pfam" id="PF11369">
    <property type="entry name" value="DUF3160"/>
    <property type="match status" value="1"/>
</dbReference>
<dbReference type="InterPro" id="IPR022601">
    <property type="entry name" value="DUF3160"/>
</dbReference>
<dbReference type="SMART" id="SM01325">
    <property type="entry name" value="DUF3160"/>
    <property type="match status" value="1"/>
</dbReference>
<dbReference type="Proteomes" id="UP001178662">
    <property type="component" value="Chromosome"/>
</dbReference>
<feature type="chain" id="PRO_5041708686" evidence="2">
    <location>
        <begin position="17"/>
        <end position="771"/>
    </location>
</feature>
<feature type="signal peptide" evidence="2">
    <location>
        <begin position="1"/>
        <end position="16"/>
    </location>
</feature>
<keyword evidence="4" id="KW-1185">Reference proteome</keyword>
<accession>A0AA95EZ44</accession>
<evidence type="ECO:0000313" key="4">
    <source>
        <dbReference type="Proteomes" id="UP001178662"/>
    </source>
</evidence>
<feature type="region of interest" description="Disordered" evidence="1">
    <location>
        <begin position="22"/>
        <end position="52"/>
    </location>
</feature>
<evidence type="ECO:0000313" key="3">
    <source>
        <dbReference type="EMBL" id="WEK55556.1"/>
    </source>
</evidence>
<dbReference type="EMBL" id="CP119317">
    <property type="protein sequence ID" value="WEK55556.1"/>
    <property type="molecule type" value="Genomic_DNA"/>
</dbReference>
<name>A0AA95EZ44_9BACL</name>
<protein>
    <submittedName>
        <fullName evidence="3">DUF3160 domain-containing protein</fullName>
    </submittedName>
</protein>
<gene>
    <name evidence="3" type="ORF">P0Y55_05770</name>
</gene>
<organism evidence="3 4">
    <name type="scientific">Candidatus Cohnella colombiensis</name>
    <dbReference type="NCBI Taxonomy" id="3121368"/>
    <lineage>
        <taxon>Bacteria</taxon>
        <taxon>Bacillati</taxon>
        <taxon>Bacillota</taxon>
        <taxon>Bacilli</taxon>
        <taxon>Bacillales</taxon>
        <taxon>Paenibacillaceae</taxon>
        <taxon>Cohnella</taxon>
    </lineage>
</organism>
<sequence>MKKFGIILLLSCIVLASCSSKDKNNNSSNTEQATLTPQPTASSKGNSNSNQKPLLKMNVEWASKSSFEKEKPAFSIPSYEAKVKPYKIQSNLANVENIGQFSGFTADQLKGLVENGFIVLPGRDTKMFYVYDDNEYSGIPNFVTSDSVLHTFHQFYDKSLMYVETSYLFDDLKLLTEQMLTHSIALYGVLQDDELKVLQQKNIVYFTVALLLLDPSSALIDKVDPDALKLAKQEIKLIKAQAGVTHSPLFNADFDYSQFKVRGHYTRSEKLGTYFKIMMWYGTGSLPFYNKDGSYNRQNTQQALLMSLTTFLQDEKETTGDAELWAKIYGPTGQFVGLSDDIQVFTLNQLRISVFGEEPDPDKFNDSGYDRELIKAIEALPEPQIQGKVTSANISTGKQFRFMGQRYTLDGDIMQDLMEPIVRPIPSGLDVMGVLGSNLAEDLLLNVYKPQERWADYPRKYKALENEVAKYPEQIWKSNLYNGWLWTIQSELKEYDTNSGMPMFMTNLAWKSKSLNAALGSYAELKHDTVLYGKQPAAEMGGAWEYVKQHYVEPNVELYTKLLYLTDYTLSLLEERDMGNSSIRYGAEQYETLLKFLITCSIKELRNEPLTDEENDRLLWYGGTIENIMNSFLIGVTEVSENMSPIELSHMLVSDVATILPNQNSAGGVLSLGTGTFDHIYVVVPINGKLMLSRGSVYSYYEFLSDTRLTDEEWWSLHGLNQKTEEYGPYFEITDPSPNLPKQPDWVKAFKFDRNLVAVEPLEVNWDQLNE</sequence>
<feature type="compositionally biased region" description="Polar residues" evidence="1">
    <location>
        <begin position="30"/>
        <end position="52"/>
    </location>
</feature>
<evidence type="ECO:0000256" key="1">
    <source>
        <dbReference type="SAM" id="MobiDB-lite"/>
    </source>
</evidence>
<proteinExistence type="predicted"/>
<reference evidence="3" key="1">
    <citation type="submission" date="2023-03" db="EMBL/GenBank/DDBJ databases">
        <title>Andean soil-derived lignocellulolytic bacterial consortium as a source of novel taxa and putative plastic-active enzymes.</title>
        <authorList>
            <person name="Diaz-Garcia L."/>
            <person name="Chuvochina M."/>
            <person name="Feuerriegel G."/>
            <person name="Bunk B."/>
            <person name="Sproer C."/>
            <person name="Streit W.R."/>
            <person name="Rodriguez L.M."/>
            <person name="Overmann J."/>
            <person name="Jimenez D.J."/>
        </authorList>
    </citation>
    <scope>NUCLEOTIDE SEQUENCE</scope>
    <source>
        <strain evidence="3">MAG 2441</strain>
    </source>
</reference>
<evidence type="ECO:0000256" key="2">
    <source>
        <dbReference type="SAM" id="SignalP"/>
    </source>
</evidence>
<keyword evidence="2" id="KW-0732">Signal</keyword>
<dbReference type="PROSITE" id="PS51257">
    <property type="entry name" value="PROKAR_LIPOPROTEIN"/>
    <property type="match status" value="1"/>
</dbReference>
<dbReference type="AlphaFoldDB" id="A0AA95EZ44"/>